<keyword evidence="5" id="KW-0598">Phosphotransferase system</keyword>
<evidence type="ECO:0000256" key="3">
    <source>
        <dbReference type="ARBA" id="ARBA00022597"/>
    </source>
</evidence>
<dbReference type="PANTHER" id="PTHR34581">
    <property type="entry name" value="PTS SYSTEM N,N'-DIACETYLCHITOBIOSE-SPECIFIC EIIB COMPONENT"/>
    <property type="match status" value="1"/>
</dbReference>
<dbReference type="GO" id="GO:0008982">
    <property type="term" value="F:protein-N(PI)-phosphohistidine-sugar phosphotransferase activity"/>
    <property type="evidence" value="ECO:0007669"/>
    <property type="project" value="InterPro"/>
</dbReference>
<dbReference type="PANTHER" id="PTHR34581:SF2">
    <property type="entry name" value="PTS SYSTEM N,N'-DIACETYLCHITOBIOSE-SPECIFIC EIIB COMPONENT"/>
    <property type="match status" value="1"/>
</dbReference>
<accession>A0A268NUF8</accession>
<dbReference type="RefSeq" id="WP_095237374.1">
    <property type="nucleotide sequence ID" value="NZ_JAIEWK010000016.1"/>
</dbReference>
<keyword evidence="2" id="KW-0597">Phosphoprotein</keyword>
<evidence type="ECO:0000313" key="10">
    <source>
        <dbReference type="Proteomes" id="UP000216207"/>
    </source>
</evidence>
<dbReference type="EMBL" id="NPCC01000045">
    <property type="protein sequence ID" value="PAE86899.1"/>
    <property type="molecule type" value="Genomic_DNA"/>
</dbReference>
<comment type="caution">
    <text evidence="9">The sequence shown here is derived from an EMBL/GenBank/DDBJ whole genome shotgun (WGS) entry which is preliminary data.</text>
</comment>
<dbReference type="CDD" id="cd05564">
    <property type="entry name" value="PTS_IIB_chitobiose_lichenan"/>
    <property type="match status" value="1"/>
</dbReference>
<sequence>MMYNVLVTCSAGMSTSMLVQKVKNEAEKQGVNLKIEAVSITEGKTLVQKHDYDLLLLGPQVAFMQKQMEEFVDGRMAVKVINQADYGMLRGDKVLEDIVETIEQSK</sequence>
<dbReference type="GO" id="GO:0016301">
    <property type="term" value="F:kinase activity"/>
    <property type="evidence" value="ECO:0007669"/>
    <property type="project" value="UniProtKB-KW"/>
</dbReference>
<evidence type="ECO:0000259" key="8">
    <source>
        <dbReference type="PROSITE" id="PS51100"/>
    </source>
</evidence>
<dbReference type="Pfam" id="PF02302">
    <property type="entry name" value="PTS_IIB"/>
    <property type="match status" value="1"/>
</dbReference>
<keyword evidence="1" id="KW-0813">Transport</keyword>
<evidence type="ECO:0000256" key="4">
    <source>
        <dbReference type="ARBA" id="ARBA00022679"/>
    </source>
</evidence>
<keyword evidence="4" id="KW-0808">Transferase</keyword>
<dbReference type="AlphaFoldDB" id="A0A268NUF8"/>
<dbReference type="Gene3D" id="3.40.50.2300">
    <property type="match status" value="1"/>
</dbReference>
<keyword evidence="6" id="KW-0418">Kinase</keyword>
<evidence type="ECO:0000256" key="5">
    <source>
        <dbReference type="ARBA" id="ARBA00022683"/>
    </source>
</evidence>
<dbReference type="InterPro" id="IPR003501">
    <property type="entry name" value="PTS_EIIB_2/3"/>
</dbReference>
<evidence type="ECO:0000256" key="7">
    <source>
        <dbReference type="PROSITE-ProRule" id="PRU00423"/>
    </source>
</evidence>
<protein>
    <recommendedName>
        <fullName evidence="8">PTS EIIB type-3 domain-containing protein</fullName>
    </recommendedName>
</protein>
<feature type="domain" description="PTS EIIB type-3" evidence="8">
    <location>
        <begin position="2"/>
        <end position="106"/>
    </location>
</feature>
<name>A0A268NUF8_SHOCL</name>
<evidence type="ECO:0000256" key="1">
    <source>
        <dbReference type="ARBA" id="ARBA00022448"/>
    </source>
</evidence>
<dbReference type="InterPro" id="IPR051819">
    <property type="entry name" value="PTS_sugar-specific_EIIB"/>
</dbReference>
<evidence type="ECO:0000256" key="6">
    <source>
        <dbReference type="ARBA" id="ARBA00022777"/>
    </source>
</evidence>
<reference evidence="9 10" key="1">
    <citation type="submission" date="2017-07" db="EMBL/GenBank/DDBJ databases">
        <title>Isolation and whole genome analysis of endospore-forming bacteria from heroin.</title>
        <authorList>
            <person name="Kalinowski J."/>
            <person name="Ahrens B."/>
            <person name="Al-Dilaimi A."/>
            <person name="Winkler A."/>
            <person name="Wibberg D."/>
            <person name="Schleenbecker U."/>
            <person name="Ruckert C."/>
            <person name="Wolfel R."/>
            <person name="Grass G."/>
        </authorList>
    </citation>
    <scope>NUCLEOTIDE SEQUENCE [LARGE SCALE GENOMIC DNA]</scope>
    <source>
        <strain evidence="9 10">7539</strain>
    </source>
</reference>
<dbReference type="InterPro" id="IPR036095">
    <property type="entry name" value="PTS_EIIB-like_sf"/>
</dbReference>
<organism evidence="9 10">
    <name type="scientific">Shouchella clausii</name>
    <name type="common">Alkalihalobacillus clausii</name>
    <dbReference type="NCBI Taxonomy" id="79880"/>
    <lineage>
        <taxon>Bacteria</taxon>
        <taxon>Bacillati</taxon>
        <taxon>Bacillota</taxon>
        <taxon>Bacilli</taxon>
        <taxon>Bacillales</taxon>
        <taxon>Bacillaceae</taxon>
        <taxon>Shouchella</taxon>
    </lineage>
</organism>
<dbReference type="GO" id="GO:0009401">
    <property type="term" value="P:phosphoenolpyruvate-dependent sugar phosphotransferase system"/>
    <property type="evidence" value="ECO:0007669"/>
    <property type="project" value="UniProtKB-KW"/>
</dbReference>
<feature type="modified residue" description="Phosphocysteine; by EIIA" evidence="7">
    <location>
        <position position="9"/>
    </location>
</feature>
<proteinExistence type="predicted"/>
<dbReference type="InterPro" id="IPR013012">
    <property type="entry name" value="PTS_EIIB_3"/>
</dbReference>
<evidence type="ECO:0000313" key="9">
    <source>
        <dbReference type="EMBL" id="PAE86899.1"/>
    </source>
</evidence>
<keyword evidence="3" id="KW-0762">Sugar transport</keyword>
<gene>
    <name evidence="9" type="ORF">CHH72_21470</name>
</gene>
<dbReference type="Proteomes" id="UP000216207">
    <property type="component" value="Unassembled WGS sequence"/>
</dbReference>
<dbReference type="SUPFAM" id="SSF52794">
    <property type="entry name" value="PTS system IIB component-like"/>
    <property type="match status" value="1"/>
</dbReference>
<dbReference type="PROSITE" id="PS51100">
    <property type="entry name" value="PTS_EIIB_TYPE_3"/>
    <property type="match status" value="1"/>
</dbReference>
<evidence type="ECO:0000256" key="2">
    <source>
        <dbReference type="ARBA" id="ARBA00022553"/>
    </source>
</evidence>